<dbReference type="InterPro" id="IPR036663">
    <property type="entry name" value="Fumarylacetoacetase_C_sf"/>
</dbReference>
<feature type="domain" description="Fumarylacetoacetase-like C-terminal" evidence="3">
    <location>
        <begin position="73"/>
        <end position="278"/>
    </location>
</feature>
<dbReference type="PANTHER" id="PTHR42796:SF4">
    <property type="entry name" value="FUMARYLACETOACETATE HYDROLASE DOMAIN-CONTAINING PROTEIN 2A"/>
    <property type="match status" value="1"/>
</dbReference>
<evidence type="ECO:0000259" key="3">
    <source>
        <dbReference type="Pfam" id="PF01557"/>
    </source>
</evidence>
<protein>
    <submittedName>
        <fullName evidence="5">Fumarylacetoacetate hydrolase family protein</fullName>
    </submittedName>
</protein>
<dbReference type="GO" id="GO:0016787">
    <property type="term" value="F:hydrolase activity"/>
    <property type="evidence" value="ECO:0007669"/>
    <property type="project" value="UniProtKB-KW"/>
</dbReference>
<evidence type="ECO:0000256" key="1">
    <source>
        <dbReference type="ARBA" id="ARBA00010211"/>
    </source>
</evidence>
<dbReference type="SUPFAM" id="SSF56529">
    <property type="entry name" value="FAH"/>
    <property type="match status" value="1"/>
</dbReference>
<evidence type="ECO:0000259" key="4">
    <source>
        <dbReference type="Pfam" id="PF10370"/>
    </source>
</evidence>
<gene>
    <name evidence="5" type="ORF">OG398_06500</name>
</gene>
<comment type="similarity">
    <text evidence="1">Belongs to the FAH family.</text>
</comment>
<accession>A0AAU2VLE6</accession>
<dbReference type="Pfam" id="PF01557">
    <property type="entry name" value="FAA_hydrolase"/>
    <property type="match status" value="1"/>
</dbReference>
<dbReference type="InterPro" id="IPR018833">
    <property type="entry name" value="Rv2993c-like_N"/>
</dbReference>
<dbReference type="GO" id="GO:0019752">
    <property type="term" value="P:carboxylic acid metabolic process"/>
    <property type="evidence" value="ECO:0007669"/>
    <property type="project" value="UniProtKB-ARBA"/>
</dbReference>
<dbReference type="GO" id="GO:0046872">
    <property type="term" value="F:metal ion binding"/>
    <property type="evidence" value="ECO:0007669"/>
    <property type="project" value="UniProtKB-KW"/>
</dbReference>
<name>A0AAU2VLE6_9ACTN</name>
<evidence type="ECO:0000313" key="5">
    <source>
        <dbReference type="EMBL" id="WTW67943.1"/>
    </source>
</evidence>
<feature type="domain" description="Rv2993c-like N-terminal" evidence="4">
    <location>
        <begin position="1"/>
        <end position="67"/>
    </location>
</feature>
<dbReference type="EMBL" id="CP108313">
    <property type="protein sequence ID" value="WTW67943.1"/>
    <property type="molecule type" value="Genomic_DNA"/>
</dbReference>
<dbReference type="InterPro" id="IPR011234">
    <property type="entry name" value="Fumarylacetoacetase-like_C"/>
</dbReference>
<evidence type="ECO:0000256" key="2">
    <source>
        <dbReference type="ARBA" id="ARBA00022723"/>
    </source>
</evidence>
<dbReference type="FunFam" id="3.90.850.10:FF:000002">
    <property type="entry name" value="2-hydroxyhepta-2,4-diene-1,7-dioate isomerase"/>
    <property type="match status" value="1"/>
</dbReference>
<dbReference type="Gene3D" id="3.90.850.10">
    <property type="entry name" value="Fumarylacetoacetase-like, C-terminal domain"/>
    <property type="match status" value="1"/>
</dbReference>
<dbReference type="InterPro" id="IPR051121">
    <property type="entry name" value="FAH"/>
</dbReference>
<sequence length="282" mass="30486">MKIARVRHQGRVFAARVEGDTVFPVVPEERRYMSDAVRDLIAEGTAHERLGADVPGVPLADVELLSPLANPQKIICIGLNYADHIRETGLATPEVPLAFVKTAHCLTGPTAPVSVPRGTTEQLDWEAELAVVIGRTARDVTVEEAPSYVFGYTVANDVSARDAQFSDVQWFRGKNFDGFCPLGPWIVPASEVPDPQDLAIGARVNGTTVQDSSTKEMIFGVAETISYLSRYMTLQPGDVIATGTPHGVGMGRTPQLWLRDGDVVEVEVEGIGLLSNRIHVTG</sequence>
<dbReference type="PANTHER" id="PTHR42796">
    <property type="entry name" value="FUMARYLACETOACETATE HYDROLASE DOMAIN-CONTAINING PROTEIN 2A-RELATED"/>
    <property type="match status" value="1"/>
</dbReference>
<dbReference type="GO" id="GO:0016853">
    <property type="term" value="F:isomerase activity"/>
    <property type="evidence" value="ECO:0007669"/>
    <property type="project" value="UniProtKB-ARBA"/>
</dbReference>
<keyword evidence="2" id="KW-0479">Metal-binding</keyword>
<dbReference type="AlphaFoldDB" id="A0AAU2VLE6"/>
<proteinExistence type="inferred from homology"/>
<reference evidence="5" key="1">
    <citation type="submission" date="2022-10" db="EMBL/GenBank/DDBJ databases">
        <title>The complete genomes of actinobacterial strains from the NBC collection.</title>
        <authorList>
            <person name="Joergensen T.S."/>
            <person name="Alvarez Arevalo M."/>
            <person name="Sterndorff E.B."/>
            <person name="Faurdal D."/>
            <person name="Vuksanovic O."/>
            <person name="Mourched A.-S."/>
            <person name="Charusanti P."/>
            <person name="Shaw S."/>
            <person name="Blin K."/>
            <person name="Weber T."/>
        </authorList>
    </citation>
    <scope>NUCLEOTIDE SEQUENCE</scope>
    <source>
        <strain evidence="5">NBC_00008</strain>
    </source>
</reference>
<organism evidence="5">
    <name type="scientific">Streptomyces sp. NBC_00008</name>
    <dbReference type="NCBI Taxonomy" id="2903610"/>
    <lineage>
        <taxon>Bacteria</taxon>
        <taxon>Bacillati</taxon>
        <taxon>Actinomycetota</taxon>
        <taxon>Actinomycetes</taxon>
        <taxon>Kitasatosporales</taxon>
        <taxon>Streptomycetaceae</taxon>
        <taxon>Streptomyces</taxon>
    </lineage>
</organism>
<keyword evidence="5" id="KW-0378">Hydrolase</keyword>
<dbReference type="Pfam" id="PF10370">
    <property type="entry name" value="Rv2993c-like_N"/>
    <property type="match status" value="1"/>
</dbReference>